<evidence type="ECO:0000256" key="4">
    <source>
        <dbReference type="ARBA" id="ARBA00008723"/>
    </source>
</evidence>
<dbReference type="PANTHER" id="PTHR45778:SF47">
    <property type="entry name" value="PURPLE ACID PHOSPHATASE"/>
    <property type="match status" value="1"/>
</dbReference>
<sequence>MKSPWVTFKWPENMNSPWRLSNVGPTGGRVKPQSMASKPNEYQFRTNNTFLRILQGVFACLGLEKYLRLKNHEDTFDKKTNVFDEMPMTNNNLLILFFFLVSNGFVHRICHASLSYSSLISSGLDRPLPRGPSVNNRSPRSPFTKLFLPSINRLLFVLTRSSWGEDTEWINVDLITLNHQKMTGLEFFHHQTSKSGKKKEAPTLCTAPIKYMFANHSTTNYVQTGKASLRFQLINQRADFAFALFTGGLENPKLVAVSDPISFANPKAPLYPRLAHGKAWNEMTVTWTSGYNIDEATPLVEWGWKGQTKQLSPAGTLTFTRGSMCGPPARTVGWRDPGFIHTSFLKELWPNTIYEYRMGHRLLSGSIVWSKTYTFKSSPYPGQNSLQRVIIFGDMGKAERDGSNEYASYQPGSLITTDQLINDLDNYDIVFHIGDLPYANGYVSQWDQFTAQVQPISSTKPYMIASGNHERDFPNSGSFYDTPDSGGECGVPAETMYYVPADNRAKYSTDYGMFHFCIADSEHDWREGSEQYAWIEKCLASVDRQKQPWLIFSAHRVLGYSSNSWLANEGAFEEPMGRAHLQKLWQKYKVDIAFYGHVHNYERSCPIYQNQCVNSELSNYSGTVNGTIHVVVGGGGSHLSDYTEINTFWSLYKDRDWGFTKLTAFNHSSLLFEYKKSSDGKVYDSFTISRDYRDVLACVHDGCEATTLATYYMLSYLIKSLLLGLPAKCSMKCQTMNKLLIVFFLLLSNGFVDRLSCHASLSYSRLISSGLDRPLPRAPIGEQPLAKIAIHKAGEDTEWINVELKYPEPSEDDWVGVFSPAKFNASDCESVSGTWPQVPYLCTAPIKYMFANHSTANYVETGKALLRFQIINQRADFAFALFTGGLENPKLVAVSDPISFANPKAPLYPRLAHGKAWNEMTVTWTSGYNIDEATPLVEWGWKGQSKQLSPAGTLTFTRGSMCGAPARTVGWRDPGFIHTSFLKELWPNTRYEYRMGHWLSNGSTVWSKTYSFKSSPYPGQDSLQRVIIFGDMGKAERDGSNEYANYQPGSLITTDQLINDLDNYDIVFHIGDLPYANGYVSQWDQFTAQVQAISSTKPYMIASGNHERDFPNSGSFYNTQDSGGECGVPAETMYYVPADNRAKYSTDYGMFHFCIADSEHDWREGSEQYAWIEKCLASVDRQKQPWLIFSAHRVLGYSSNSYLANEGAFEEPMGRAHLQKLWQKYKVDIAFYGHVHNYERTCPIYQNQCVNPEISHYSGTVNGTIHVVVGGGGSHLSDFTEINTVWSLYKDQDWGFVKLTAFNHSSLLFEYKKSSDGLVYDNFTISRDYRDVLACFACQLFDEMPLPMMNNNLLLILFFFLASINGFVHRFCHASSSSSYSRGLVTPGLQHRAPISEQPLSKIAIHKAVIALHKSASIRANPSLLGLKGEDTEWINVKLEYPEPSEGDWVGVFSPANFNASDCESETGNYPEVPYLCTAPIKYMFANHSTANYVKTGKASLRFQIINQRADFAFALFTGGLENPKLVAVSDPISFANPKAPLYPRLAHGKAWNEMTVTWTSGYNIDEATPLVEWGWKGHTKQLSPAGTLTFTRGSMCGPPARTVGWRDPGFIHTSFLKELWPNTMYEYRMGHRLLNGSTVWSKTYTFKASPYPGQNSLQRVIIFGDMGKAERDGSNEYANYQPGSLITTDQLINDLDNYDIVFHIGDLPYANGYLSQWDQFTAQVQPISSTKPYMIASGNHERDFPNSGSFYDTPDSGGECGVPAETMYYVPADNRAKYSTDYGMFHFCIADSEHDWREGSEQYAWIEKCLASVDRQKQPWLIFSAHRVLGYSSNSWLANEGAFEEPMGRAHLQKLWQKYKVDIAFYGHVHNYERTCPIYQNQCVNSENSTYSGTVNGTIHVVVGGGGSHLSDYTEINTFWSLYKDRDWGFTKLTAFNHSSLLFEYKKSSDGKVYDSFTISRDYRDVLACVHDGCEATTLAT</sequence>
<reference evidence="15" key="1">
    <citation type="submission" date="2023-03" db="EMBL/GenBank/DDBJ databases">
        <title>Chromosome-scale reference genome and RAD-based genetic map of yellow starthistle (Centaurea solstitialis) reveal putative structural variation and QTLs associated with invader traits.</title>
        <authorList>
            <person name="Reatini B."/>
            <person name="Cang F.A."/>
            <person name="Jiang Q."/>
            <person name="Mckibben M.T.W."/>
            <person name="Barker M.S."/>
            <person name="Rieseberg L.H."/>
            <person name="Dlugosch K.M."/>
        </authorList>
    </citation>
    <scope>NUCLEOTIDE SEQUENCE</scope>
    <source>
        <strain evidence="15">CAN-66</strain>
        <tissue evidence="15">Leaf</tissue>
    </source>
</reference>
<dbReference type="Pfam" id="PF14008">
    <property type="entry name" value="Metallophos_C"/>
    <property type="match status" value="3"/>
</dbReference>
<dbReference type="EMBL" id="JARYMX010000001">
    <property type="protein sequence ID" value="KAJ9568487.1"/>
    <property type="molecule type" value="Genomic_DNA"/>
</dbReference>
<comment type="catalytic activity">
    <reaction evidence="10">
        <text>a phosphate monoester + H2O = an alcohol + phosphate</text>
        <dbReference type="Rhea" id="RHEA:15017"/>
        <dbReference type="ChEBI" id="CHEBI:15377"/>
        <dbReference type="ChEBI" id="CHEBI:30879"/>
        <dbReference type="ChEBI" id="CHEBI:43474"/>
        <dbReference type="ChEBI" id="CHEBI:67140"/>
        <dbReference type="EC" id="3.1.3.2"/>
    </reaction>
</comment>
<dbReference type="SUPFAM" id="SSF49363">
    <property type="entry name" value="Purple acid phosphatase, N-terminal domain"/>
    <property type="match status" value="3"/>
</dbReference>
<dbReference type="InterPro" id="IPR015914">
    <property type="entry name" value="PAPs_N"/>
</dbReference>
<feature type="domain" description="Purple acid phosphatase C-terminal" evidence="12">
    <location>
        <begin position="626"/>
        <end position="685"/>
    </location>
</feature>
<proteinExistence type="inferred from homology"/>
<dbReference type="InterPro" id="IPR025733">
    <property type="entry name" value="PAPs_C"/>
</dbReference>
<evidence type="ECO:0000313" key="15">
    <source>
        <dbReference type="EMBL" id="KAJ9568487.1"/>
    </source>
</evidence>
<evidence type="ECO:0000259" key="14">
    <source>
        <dbReference type="Pfam" id="PF17808"/>
    </source>
</evidence>
<feature type="domain" description="Calcineurin-like phosphoesterase" evidence="11">
    <location>
        <begin position="1660"/>
        <end position="1873"/>
    </location>
</feature>
<feature type="domain" description="Purple acid phosphatase N-terminal" evidence="13">
    <location>
        <begin position="910"/>
        <end position="1013"/>
    </location>
</feature>
<comment type="similarity">
    <text evidence="4 10">Belongs to the metallophosphoesterase superfamily. Purple acid phosphatase family.</text>
</comment>
<name>A0AA38WP39_9ASTR</name>
<feature type="domain" description="Calcineurin-like phosphoesterase" evidence="11">
    <location>
        <begin position="1025"/>
        <end position="1238"/>
    </location>
</feature>
<protein>
    <recommendedName>
        <fullName evidence="10">Purple acid phosphatase</fullName>
        <ecNumber evidence="10">3.1.3.2</ecNumber>
    </recommendedName>
</protein>
<feature type="domain" description="Purple acid phosphatase Fn3-like" evidence="14">
    <location>
        <begin position="165"/>
        <end position="265"/>
    </location>
</feature>
<comment type="subunit">
    <text evidence="5">Homodimer.</text>
</comment>
<evidence type="ECO:0000259" key="12">
    <source>
        <dbReference type="Pfam" id="PF14008"/>
    </source>
</evidence>
<feature type="domain" description="Purple acid phosphatase C-terminal" evidence="12">
    <location>
        <begin position="1898"/>
        <end position="1957"/>
    </location>
</feature>
<keyword evidence="9" id="KW-0325">Glycoprotein</keyword>
<dbReference type="GO" id="GO:0005576">
    <property type="term" value="C:extracellular region"/>
    <property type="evidence" value="ECO:0007669"/>
    <property type="project" value="UniProtKB-SubCell"/>
</dbReference>
<comment type="subcellular location">
    <subcellularLocation>
        <location evidence="3">Secreted</location>
    </subcellularLocation>
</comment>
<evidence type="ECO:0000259" key="11">
    <source>
        <dbReference type="Pfam" id="PF00149"/>
    </source>
</evidence>
<dbReference type="SUPFAM" id="SSF56300">
    <property type="entry name" value="Metallo-dependent phosphatases"/>
    <property type="match status" value="3"/>
</dbReference>
<dbReference type="Pfam" id="PF00149">
    <property type="entry name" value="Metallophos"/>
    <property type="match status" value="3"/>
</dbReference>
<dbReference type="PANTHER" id="PTHR45778">
    <property type="entry name" value="PURPLE ACID PHOSPHATASE-RELATED"/>
    <property type="match status" value="1"/>
</dbReference>
<feature type="domain" description="Purple acid phosphatase N-terminal" evidence="13">
    <location>
        <begin position="1545"/>
        <end position="1648"/>
    </location>
</feature>
<dbReference type="GO" id="GO:0046872">
    <property type="term" value="F:metal ion binding"/>
    <property type="evidence" value="ECO:0007669"/>
    <property type="project" value="InterPro"/>
</dbReference>
<comment type="cofactor">
    <cofactor evidence="2">
        <name>Fe cation</name>
        <dbReference type="ChEBI" id="CHEBI:24875"/>
    </cofactor>
</comment>
<accession>A0AA38WP39</accession>
<evidence type="ECO:0000256" key="6">
    <source>
        <dbReference type="ARBA" id="ARBA00022525"/>
    </source>
</evidence>
<dbReference type="CDD" id="cd00839">
    <property type="entry name" value="MPP_PAPs"/>
    <property type="match status" value="3"/>
</dbReference>
<dbReference type="Pfam" id="PF17808">
    <property type="entry name" value="fn3_PAP"/>
    <property type="match status" value="3"/>
</dbReference>
<evidence type="ECO:0000313" key="16">
    <source>
        <dbReference type="Proteomes" id="UP001172457"/>
    </source>
</evidence>
<evidence type="ECO:0000256" key="8">
    <source>
        <dbReference type="ARBA" id="ARBA00022833"/>
    </source>
</evidence>
<evidence type="ECO:0000256" key="7">
    <source>
        <dbReference type="ARBA" id="ARBA00022729"/>
    </source>
</evidence>
<organism evidence="15 16">
    <name type="scientific">Centaurea solstitialis</name>
    <name type="common">yellow star-thistle</name>
    <dbReference type="NCBI Taxonomy" id="347529"/>
    <lineage>
        <taxon>Eukaryota</taxon>
        <taxon>Viridiplantae</taxon>
        <taxon>Streptophyta</taxon>
        <taxon>Embryophyta</taxon>
        <taxon>Tracheophyta</taxon>
        <taxon>Spermatophyta</taxon>
        <taxon>Magnoliopsida</taxon>
        <taxon>eudicotyledons</taxon>
        <taxon>Gunneridae</taxon>
        <taxon>Pentapetalae</taxon>
        <taxon>asterids</taxon>
        <taxon>campanulids</taxon>
        <taxon>Asterales</taxon>
        <taxon>Asteraceae</taxon>
        <taxon>Carduoideae</taxon>
        <taxon>Cardueae</taxon>
        <taxon>Centaureinae</taxon>
        <taxon>Centaurea</taxon>
    </lineage>
</organism>
<feature type="domain" description="Purple acid phosphatase Fn3-like" evidence="14">
    <location>
        <begin position="791"/>
        <end position="902"/>
    </location>
</feature>
<dbReference type="InterPro" id="IPR008963">
    <property type="entry name" value="Purple_acid_Pase-like_N"/>
</dbReference>
<dbReference type="Gene3D" id="2.60.40.380">
    <property type="entry name" value="Purple acid phosphatase-like, N-terminal"/>
    <property type="match status" value="3"/>
</dbReference>
<feature type="domain" description="Calcineurin-like phosphoesterase" evidence="11">
    <location>
        <begin position="388"/>
        <end position="601"/>
    </location>
</feature>
<keyword evidence="16" id="KW-1185">Reference proteome</keyword>
<dbReference type="InterPro" id="IPR004843">
    <property type="entry name" value="Calcineurin-like_PHP"/>
</dbReference>
<feature type="domain" description="Purple acid phosphatase C-terminal" evidence="12">
    <location>
        <begin position="1263"/>
        <end position="1321"/>
    </location>
</feature>
<dbReference type="Gene3D" id="3.60.21.10">
    <property type="match status" value="3"/>
</dbReference>
<evidence type="ECO:0000256" key="9">
    <source>
        <dbReference type="ARBA" id="ARBA00023180"/>
    </source>
</evidence>
<keyword evidence="7" id="KW-0732">Signal</keyword>
<evidence type="ECO:0000256" key="1">
    <source>
        <dbReference type="ARBA" id="ARBA00001947"/>
    </source>
</evidence>
<dbReference type="InterPro" id="IPR041792">
    <property type="entry name" value="MPP_PAP"/>
</dbReference>
<evidence type="ECO:0000256" key="5">
    <source>
        <dbReference type="ARBA" id="ARBA00011738"/>
    </source>
</evidence>
<keyword evidence="10" id="KW-0378">Hydrolase</keyword>
<evidence type="ECO:0000256" key="3">
    <source>
        <dbReference type="ARBA" id="ARBA00004613"/>
    </source>
</evidence>
<dbReference type="Proteomes" id="UP001172457">
    <property type="component" value="Chromosome 1"/>
</dbReference>
<keyword evidence="8" id="KW-0862">Zinc</keyword>
<feature type="domain" description="Purple acid phosphatase N-terminal" evidence="13">
    <location>
        <begin position="273"/>
        <end position="376"/>
    </location>
</feature>
<gene>
    <name evidence="15" type="ORF">OSB04_004453</name>
</gene>
<evidence type="ECO:0000259" key="13">
    <source>
        <dbReference type="Pfam" id="PF16656"/>
    </source>
</evidence>
<dbReference type="InterPro" id="IPR040974">
    <property type="entry name" value="Fn3_PAP"/>
</dbReference>
<keyword evidence="6" id="KW-0964">Secreted</keyword>
<comment type="caution">
    <text evidence="15">The sequence shown here is derived from an EMBL/GenBank/DDBJ whole genome shotgun (WGS) entry which is preliminary data.</text>
</comment>
<dbReference type="GO" id="GO:0003993">
    <property type="term" value="F:acid phosphatase activity"/>
    <property type="evidence" value="ECO:0007669"/>
    <property type="project" value="UniProtKB-EC"/>
</dbReference>
<comment type="cofactor">
    <cofactor evidence="1">
        <name>Zn(2+)</name>
        <dbReference type="ChEBI" id="CHEBI:29105"/>
    </cofactor>
</comment>
<dbReference type="Pfam" id="PF16656">
    <property type="entry name" value="Pur_ac_phosph_N"/>
    <property type="match status" value="3"/>
</dbReference>
<feature type="domain" description="Purple acid phosphatase Fn3-like" evidence="14">
    <location>
        <begin position="1418"/>
        <end position="1537"/>
    </location>
</feature>
<evidence type="ECO:0000256" key="2">
    <source>
        <dbReference type="ARBA" id="ARBA00001962"/>
    </source>
</evidence>
<dbReference type="EC" id="3.1.3.2" evidence="10"/>
<dbReference type="InterPro" id="IPR029052">
    <property type="entry name" value="Metallo-depent_PP-like"/>
</dbReference>
<evidence type="ECO:0000256" key="10">
    <source>
        <dbReference type="RuleBase" id="RU361203"/>
    </source>
</evidence>